<name>A0A0L8G133_OCTBM</name>
<gene>
    <name evidence="1" type="ORF">OCBIM_22002674mg</name>
</gene>
<evidence type="ECO:0000313" key="1">
    <source>
        <dbReference type="EMBL" id="KOF70549.1"/>
    </source>
</evidence>
<reference evidence="1" key="1">
    <citation type="submission" date="2015-07" db="EMBL/GenBank/DDBJ databases">
        <title>MeaNS - Measles Nucleotide Surveillance Program.</title>
        <authorList>
            <person name="Tran T."/>
            <person name="Druce J."/>
        </authorList>
    </citation>
    <scope>NUCLEOTIDE SEQUENCE</scope>
    <source>
        <strain evidence="1">UCB-OBI-ISO-001</strain>
        <tissue evidence="1">Gonad</tissue>
    </source>
</reference>
<protein>
    <submittedName>
        <fullName evidence="1">Uncharacterized protein</fullName>
    </submittedName>
</protein>
<proteinExistence type="predicted"/>
<dbReference type="EMBL" id="KQ424735">
    <property type="protein sequence ID" value="KOF70549.1"/>
    <property type="molecule type" value="Genomic_DNA"/>
</dbReference>
<dbReference type="AlphaFoldDB" id="A0A0L8G133"/>
<accession>A0A0L8G133</accession>
<sequence>MGSHDNCFHGVCISHKSNLLKRNISSLFTDPVTPVLCFCEIMYSESGYICTDH</sequence>
<organism evidence="1">
    <name type="scientific">Octopus bimaculoides</name>
    <name type="common">California two-spotted octopus</name>
    <dbReference type="NCBI Taxonomy" id="37653"/>
    <lineage>
        <taxon>Eukaryota</taxon>
        <taxon>Metazoa</taxon>
        <taxon>Spiralia</taxon>
        <taxon>Lophotrochozoa</taxon>
        <taxon>Mollusca</taxon>
        <taxon>Cephalopoda</taxon>
        <taxon>Coleoidea</taxon>
        <taxon>Octopodiformes</taxon>
        <taxon>Octopoda</taxon>
        <taxon>Incirrata</taxon>
        <taxon>Octopodidae</taxon>
        <taxon>Octopus</taxon>
    </lineage>
</organism>